<keyword evidence="8" id="KW-1185">Reference proteome</keyword>
<organism evidence="7 8">
    <name type="scientific">Zophobas morio</name>
    <dbReference type="NCBI Taxonomy" id="2755281"/>
    <lineage>
        <taxon>Eukaryota</taxon>
        <taxon>Metazoa</taxon>
        <taxon>Ecdysozoa</taxon>
        <taxon>Arthropoda</taxon>
        <taxon>Hexapoda</taxon>
        <taxon>Insecta</taxon>
        <taxon>Pterygota</taxon>
        <taxon>Neoptera</taxon>
        <taxon>Endopterygota</taxon>
        <taxon>Coleoptera</taxon>
        <taxon>Polyphaga</taxon>
        <taxon>Cucujiformia</taxon>
        <taxon>Tenebrionidae</taxon>
        <taxon>Zophobas</taxon>
    </lineage>
</organism>
<dbReference type="GO" id="GO:0004812">
    <property type="term" value="F:aminoacyl-tRNA ligase activity"/>
    <property type="evidence" value="ECO:0007669"/>
    <property type="project" value="UniProtKB-KW"/>
</dbReference>
<name>A0AA38LZC6_9CUCU</name>
<dbReference type="Gene3D" id="3.30.930.10">
    <property type="entry name" value="Bira Bifunctional Protein, Domain 2"/>
    <property type="match status" value="1"/>
</dbReference>
<sequence>MKSCESELAYCDENLEEGLISKLQKVLDSEYKVMTYSEVIDVLKKAIADGHKFEENNIEFGLDLGTEHERFICEEVNNAPTFVTNYPKDIKAFYMKQNEDGKTVAAVDMLVPGIGELVGGSQREADYDKLITRCNEMGINPEDLA</sequence>
<keyword evidence="1" id="KW-0436">Ligase</keyword>
<evidence type="ECO:0000256" key="5">
    <source>
        <dbReference type="ARBA" id="ARBA00023146"/>
    </source>
</evidence>
<dbReference type="Proteomes" id="UP001168821">
    <property type="component" value="Unassembled WGS sequence"/>
</dbReference>
<dbReference type="Pfam" id="PF00152">
    <property type="entry name" value="tRNA-synt_2"/>
    <property type="match status" value="1"/>
</dbReference>
<evidence type="ECO:0000256" key="4">
    <source>
        <dbReference type="ARBA" id="ARBA00022917"/>
    </source>
</evidence>
<dbReference type="GO" id="GO:0005524">
    <property type="term" value="F:ATP binding"/>
    <property type="evidence" value="ECO:0007669"/>
    <property type="project" value="UniProtKB-KW"/>
</dbReference>
<evidence type="ECO:0000256" key="2">
    <source>
        <dbReference type="ARBA" id="ARBA00022741"/>
    </source>
</evidence>
<keyword evidence="3" id="KW-0067">ATP-binding</keyword>
<evidence type="ECO:0000259" key="6">
    <source>
        <dbReference type="Pfam" id="PF00152"/>
    </source>
</evidence>
<feature type="domain" description="Aminoacyl-tRNA synthetase class II (D/K/N)" evidence="6">
    <location>
        <begin position="14"/>
        <end position="142"/>
    </location>
</feature>
<dbReference type="PANTHER" id="PTHR22594:SF34">
    <property type="entry name" value="ASPARAGINE--TRNA LIGASE, MITOCHONDRIAL-RELATED"/>
    <property type="match status" value="1"/>
</dbReference>
<dbReference type="InterPro" id="IPR045864">
    <property type="entry name" value="aa-tRNA-synth_II/BPL/LPL"/>
</dbReference>
<proteinExistence type="predicted"/>
<evidence type="ECO:0000313" key="8">
    <source>
        <dbReference type="Proteomes" id="UP001168821"/>
    </source>
</evidence>
<accession>A0AA38LZC6</accession>
<dbReference type="InterPro" id="IPR004364">
    <property type="entry name" value="Aa-tRNA-synt_II"/>
</dbReference>
<comment type="caution">
    <text evidence="7">The sequence shown here is derived from an EMBL/GenBank/DDBJ whole genome shotgun (WGS) entry which is preliminary data.</text>
</comment>
<dbReference type="PANTHER" id="PTHR22594">
    <property type="entry name" value="ASPARTYL/LYSYL-TRNA SYNTHETASE"/>
    <property type="match status" value="1"/>
</dbReference>
<dbReference type="AlphaFoldDB" id="A0AA38LZC6"/>
<evidence type="ECO:0000313" key="7">
    <source>
        <dbReference type="EMBL" id="KAJ3616753.1"/>
    </source>
</evidence>
<dbReference type="GO" id="GO:0006421">
    <property type="term" value="P:asparaginyl-tRNA aminoacylation"/>
    <property type="evidence" value="ECO:0007669"/>
    <property type="project" value="TreeGrafter"/>
</dbReference>
<evidence type="ECO:0000256" key="3">
    <source>
        <dbReference type="ARBA" id="ARBA00022840"/>
    </source>
</evidence>
<protein>
    <recommendedName>
        <fullName evidence="6">Aminoacyl-tRNA synthetase class II (D/K/N) domain-containing protein</fullName>
    </recommendedName>
</protein>
<keyword evidence="2" id="KW-0547">Nucleotide-binding</keyword>
<gene>
    <name evidence="7" type="ORF">Zmor_009044</name>
</gene>
<keyword evidence="4" id="KW-0648">Protein biosynthesis</keyword>
<evidence type="ECO:0000256" key="1">
    <source>
        <dbReference type="ARBA" id="ARBA00022598"/>
    </source>
</evidence>
<keyword evidence="5" id="KW-0030">Aminoacyl-tRNA synthetase</keyword>
<reference evidence="7" key="1">
    <citation type="journal article" date="2023" name="G3 (Bethesda)">
        <title>Whole genome assemblies of Zophobas morio and Tenebrio molitor.</title>
        <authorList>
            <person name="Kaur S."/>
            <person name="Stinson S.A."/>
            <person name="diCenzo G.C."/>
        </authorList>
    </citation>
    <scope>NUCLEOTIDE SEQUENCE</scope>
    <source>
        <strain evidence="7">QUZm001</strain>
    </source>
</reference>
<dbReference type="SUPFAM" id="SSF55681">
    <property type="entry name" value="Class II aaRS and biotin synthetases"/>
    <property type="match status" value="1"/>
</dbReference>
<dbReference type="EMBL" id="JALNTZ010002908">
    <property type="protein sequence ID" value="KAJ3616753.1"/>
    <property type="molecule type" value="Genomic_DNA"/>
</dbReference>